<keyword evidence="2" id="KW-0328">Glycosyltransferase</keyword>
<protein>
    <submittedName>
        <fullName evidence="2">Alpha-D-kanosaminyltransferase</fullName>
        <ecNumber evidence="2">2.4.1.301</ecNumber>
    </submittedName>
</protein>
<feature type="domain" description="Glycosyl transferase family 1" evidence="1">
    <location>
        <begin position="223"/>
        <end position="375"/>
    </location>
</feature>
<dbReference type="PANTHER" id="PTHR12526">
    <property type="entry name" value="GLYCOSYLTRANSFERASE"/>
    <property type="match status" value="1"/>
</dbReference>
<dbReference type="SUPFAM" id="SSF53756">
    <property type="entry name" value="UDP-Glycosyltransferase/glycogen phosphorylase"/>
    <property type="match status" value="1"/>
</dbReference>
<accession>A0A1D3UHL7</accession>
<name>A0A1D3UHL7_TANFO</name>
<dbReference type="AlphaFoldDB" id="A0A1D3UHL7"/>
<dbReference type="EMBL" id="FMMM01000033">
    <property type="protein sequence ID" value="SCQ20273.1"/>
    <property type="molecule type" value="Genomic_DNA"/>
</dbReference>
<dbReference type="GO" id="GO:0016757">
    <property type="term" value="F:glycosyltransferase activity"/>
    <property type="evidence" value="ECO:0007669"/>
    <property type="project" value="UniProtKB-KW"/>
</dbReference>
<dbReference type="Pfam" id="PF00534">
    <property type="entry name" value="Glycos_transf_1"/>
    <property type="match status" value="1"/>
</dbReference>
<dbReference type="RefSeq" id="WP_060827561.1">
    <property type="nucleotide sequence ID" value="NZ_CAJPTF010000004.1"/>
</dbReference>
<evidence type="ECO:0000259" key="1">
    <source>
        <dbReference type="Pfam" id="PF00534"/>
    </source>
</evidence>
<dbReference type="InterPro" id="IPR001296">
    <property type="entry name" value="Glyco_trans_1"/>
</dbReference>
<keyword evidence="2" id="KW-0808">Transferase</keyword>
<evidence type="ECO:0000313" key="2">
    <source>
        <dbReference type="EMBL" id="SCQ20273.1"/>
    </source>
</evidence>
<dbReference type="PANTHER" id="PTHR12526:SF584">
    <property type="entry name" value="GLYCOSYLTRANSFERASE"/>
    <property type="match status" value="1"/>
</dbReference>
<dbReference type="EC" id="2.4.1.301" evidence="2"/>
<sequence>MKVIYVNVTIPSYTHPLLERIVSKGCDLIMLLPQNDDKTVGTGVKRAEAKKTSYRICYSRSKIKWYGKPALIDLKHILLEEKPDILMIGWPYFLHLFFDRSILKLMRKNKIRLILQEIPFQTPPFGKLGYFKEHPVYNENMELQSHGLWFYLRAILTMWIRRYIYKKADATVNYASCAYDVLPSYGVKREDIFVRYNTSDTDALFEQREKVISTLPMLKVCPRILHIGRLVKWKKVDLLVEAFQKISEKYPDTELVIIGDGPERQTLEQQVLQLGLEDRTVFTGAIYDPLTLGQYMHESSVYVLAGMGGLSINDAMCFSLPVICSVCDGTEKDLITDGVNGYIFQEGNVDSLAYKIDLVLSDRAKAKVMGEASYRVIKEKINLETVSQRYIDAFNYVISKQQ</sequence>
<dbReference type="Gene3D" id="3.40.50.2000">
    <property type="entry name" value="Glycogen Phosphorylase B"/>
    <property type="match status" value="2"/>
</dbReference>
<evidence type="ECO:0000313" key="3">
    <source>
        <dbReference type="Proteomes" id="UP000182057"/>
    </source>
</evidence>
<reference evidence="2 3" key="1">
    <citation type="submission" date="2016-09" db="EMBL/GenBank/DDBJ databases">
        <authorList>
            <person name="Capua I."/>
            <person name="De Benedictis P."/>
            <person name="Joannis T."/>
            <person name="Lombin L.H."/>
            <person name="Cattoli G."/>
        </authorList>
    </citation>
    <scope>NUCLEOTIDE SEQUENCE [LARGE SCALE GENOMIC DNA]</scope>
    <source>
        <strain evidence="2 3">UB20</strain>
    </source>
</reference>
<organism evidence="2 3">
    <name type="scientific">Tannerella forsythia</name>
    <name type="common">Bacteroides forsythus</name>
    <dbReference type="NCBI Taxonomy" id="28112"/>
    <lineage>
        <taxon>Bacteria</taxon>
        <taxon>Pseudomonadati</taxon>
        <taxon>Bacteroidota</taxon>
        <taxon>Bacteroidia</taxon>
        <taxon>Bacteroidales</taxon>
        <taxon>Tannerellaceae</taxon>
        <taxon>Tannerella</taxon>
    </lineage>
</organism>
<gene>
    <name evidence="2" type="primary">kanE_3</name>
    <name evidence="2" type="ORF">TFUB20_00994</name>
</gene>
<dbReference type="Proteomes" id="UP000182057">
    <property type="component" value="Unassembled WGS sequence"/>
</dbReference>
<proteinExistence type="predicted"/>
<dbReference type="OrthoDB" id="9802525at2"/>